<reference evidence="1" key="1">
    <citation type="journal article" date="2020" name="Nature">
        <title>Giant virus diversity and host interactions through global metagenomics.</title>
        <authorList>
            <person name="Schulz F."/>
            <person name="Roux S."/>
            <person name="Paez-Espino D."/>
            <person name="Jungbluth S."/>
            <person name="Walsh D.A."/>
            <person name="Denef V.J."/>
            <person name="McMahon K.D."/>
            <person name="Konstantinidis K.T."/>
            <person name="Eloe-Fadrosh E.A."/>
            <person name="Kyrpides N.C."/>
            <person name="Woyke T."/>
        </authorList>
    </citation>
    <scope>NUCLEOTIDE SEQUENCE</scope>
    <source>
        <strain evidence="1">GVMAG-M-3300023179-71</strain>
    </source>
</reference>
<accession>A0A6C0H4S9</accession>
<sequence length="221" mass="26766">MDFELQEVIIMEDLKMVINNGIFSKENYKYKDNIFLDIKVFKNNSKDKYSLTIVINKDRDNIIYNHFDNIEELYKYWKLFNNSLIFHNVLIKLDDTALYLFDTYENHKNPNDIIYAYYKTNNFNFVISKKINIIDIFVLIINKLNNTRYSFKKEDIGYEIEKYGLFFIRKDTYSIIYHYSDSDFNEIIKKYFENIKNVFLVFEKNSLVIDSFLKIGIEESV</sequence>
<dbReference type="AlphaFoldDB" id="A0A6C0H4S9"/>
<name>A0A6C0H4S9_9ZZZZ</name>
<organism evidence="1">
    <name type="scientific">viral metagenome</name>
    <dbReference type="NCBI Taxonomy" id="1070528"/>
    <lineage>
        <taxon>unclassified sequences</taxon>
        <taxon>metagenomes</taxon>
        <taxon>organismal metagenomes</taxon>
    </lineage>
</organism>
<protein>
    <submittedName>
        <fullName evidence="1">Uncharacterized protein</fullName>
    </submittedName>
</protein>
<evidence type="ECO:0000313" key="1">
    <source>
        <dbReference type="EMBL" id="QHT75562.1"/>
    </source>
</evidence>
<proteinExistence type="predicted"/>
<dbReference type="EMBL" id="MN739879">
    <property type="protein sequence ID" value="QHT75562.1"/>
    <property type="molecule type" value="Genomic_DNA"/>
</dbReference>